<keyword evidence="1" id="KW-0472">Membrane</keyword>
<proteinExistence type="predicted"/>
<keyword evidence="1" id="KW-1133">Transmembrane helix</keyword>
<evidence type="ECO:0000256" key="1">
    <source>
        <dbReference type="SAM" id="Phobius"/>
    </source>
</evidence>
<gene>
    <name evidence="3" type="ORF">METZ01_LOCUS446882</name>
</gene>
<evidence type="ECO:0000313" key="3">
    <source>
        <dbReference type="EMBL" id="SVD94028.1"/>
    </source>
</evidence>
<accession>A0A382ZH48</accession>
<dbReference type="EMBL" id="UINC01183323">
    <property type="protein sequence ID" value="SVD94028.1"/>
    <property type="molecule type" value="Genomic_DNA"/>
</dbReference>
<reference evidence="3" key="1">
    <citation type="submission" date="2018-05" db="EMBL/GenBank/DDBJ databases">
        <authorList>
            <person name="Lanie J.A."/>
            <person name="Ng W.-L."/>
            <person name="Kazmierczak K.M."/>
            <person name="Andrzejewski T.M."/>
            <person name="Davidsen T.M."/>
            <person name="Wayne K.J."/>
            <person name="Tettelin H."/>
            <person name="Glass J.I."/>
            <person name="Rusch D."/>
            <person name="Podicherti R."/>
            <person name="Tsui H.-C.T."/>
            <person name="Winkler M.E."/>
        </authorList>
    </citation>
    <scope>NUCLEOTIDE SEQUENCE</scope>
</reference>
<dbReference type="AlphaFoldDB" id="A0A382ZH48"/>
<organism evidence="3">
    <name type="scientific">marine metagenome</name>
    <dbReference type="NCBI Taxonomy" id="408172"/>
    <lineage>
        <taxon>unclassified sequences</taxon>
        <taxon>metagenomes</taxon>
        <taxon>ecological metagenomes</taxon>
    </lineage>
</organism>
<feature type="domain" description="DUF2157" evidence="2">
    <location>
        <begin position="1"/>
        <end position="93"/>
    </location>
</feature>
<keyword evidence="1" id="KW-0812">Transmembrane</keyword>
<dbReference type="Pfam" id="PF09925">
    <property type="entry name" value="DUF2157"/>
    <property type="match status" value="1"/>
</dbReference>
<protein>
    <recommendedName>
        <fullName evidence="2">DUF2157 domain-containing protein</fullName>
    </recommendedName>
</protein>
<feature type="transmembrane region" description="Helical" evidence="1">
    <location>
        <begin position="45"/>
        <end position="65"/>
    </location>
</feature>
<feature type="transmembrane region" description="Helical" evidence="1">
    <location>
        <begin position="16"/>
        <end position="33"/>
    </location>
</feature>
<feature type="transmembrane region" description="Helical" evidence="1">
    <location>
        <begin position="77"/>
        <end position="104"/>
    </location>
</feature>
<sequence>MFFAANEDGINRWPKLVIILAAIVCAHGLGYYLRYHRDYRRVGSAMVFLACIIYGAGVHLAGQVYNVDVNDPRLMLFWFLGALPLVYIIKFQPIQFLALMLFYIR</sequence>
<dbReference type="InterPro" id="IPR018677">
    <property type="entry name" value="DUF2157"/>
</dbReference>
<name>A0A382ZH48_9ZZZZ</name>
<evidence type="ECO:0000259" key="2">
    <source>
        <dbReference type="Pfam" id="PF09925"/>
    </source>
</evidence>